<dbReference type="InterPro" id="IPR001017">
    <property type="entry name" value="DH_E1"/>
</dbReference>
<comment type="subunit">
    <text evidence="1">Heterodimer composed of an alpha and a beta subunit.</text>
</comment>
<dbReference type="EMBL" id="NMUE01000035">
    <property type="protein sequence ID" value="RFA94545.1"/>
    <property type="molecule type" value="Genomic_DNA"/>
</dbReference>
<organism evidence="6 9">
    <name type="scientific">Pyrobaculum aerophilum</name>
    <dbReference type="NCBI Taxonomy" id="13773"/>
    <lineage>
        <taxon>Archaea</taxon>
        <taxon>Thermoproteota</taxon>
        <taxon>Thermoprotei</taxon>
        <taxon>Thermoproteales</taxon>
        <taxon>Thermoproteaceae</taxon>
        <taxon>Pyrobaculum</taxon>
    </lineage>
</organism>
<comment type="caution">
    <text evidence="6">The sequence shown here is derived from an EMBL/GenBank/DDBJ whole genome shotgun (WGS) entry which is preliminary data.</text>
</comment>
<sequence length="372" mass="41935">MLEISLEIPTQFKTEVKEPQVFRVLGQDGSPLETYEAGYKPSEGELAKAYRWMVLGRVLDRYALMYHRMGKVKSTYGPHEGHEAADAGTALALRPEDWVAPYYRNLTLLIARGVPLEVIWAKFFAKLGDPDKGRNLTIEWGGFKQWRILSIGAPIGHQYIYAAGFAYALKYLKKKEVVAAYIGDGGTSTNGFHTGLNFAGVFKVPAAFFIYNNQYAISVPVSIQTAVSRLSTKAAAYGLVGVSADGMDLLAVVKTAMWAVEKARRGEPTLVEYVMYRFGPHTTADDPLTKYRDPKEVEEYRRWDPLARLEKFLIRQGIYSEGDVKTIWEEAEREVKEAAKEAEALPDVPAEELINDVYSFVPKSLREWLEWL</sequence>
<evidence type="ECO:0000313" key="7">
    <source>
        <dbReference type="EMBL" id="RFA98660.1"/>
    </source>
</evidence>
<protein>
    <recommendedName>
        <fullName evidence="2">2-oxoacid oxidoreductase (ferredoxin)</fullName>
        <ecNumber evidence="2">1.2.7.11</ecNumber>
    </recommendedName>
</protein>
<evidence type="ECO:0000256" key="3">
    <source>
        <dbReference type="ARBA" id="ARBA00023002"/>
    </source>
</evidence>
<evidence type="ECO:0000313" key="8">
    <source>
        <dbReference type="Proteomes" id="UP000256877"/>
    </source>
</evidence>
<proteinExistence type="predicted"/>
<gene>
    <name evidence="6" type="ORF">CGL51_09885</name>
    <name evidence="7" type="ORF">CGL52_06475</name>
</gene>
<dbReference type="PANTHER" id="PTHR43380">
    <property type="entry name" value="2-OXOISOVALERATE DEHYDROGENASE SUBUNIT ALPHA, MITOCHONDRIAL"/>
    <property type="match status" value="1"/>
</dbReference>
<dbReference type="RefSeq" id="WP_116421609.1">
    <property type="nucleotide sequence ID" value="NZ_NMUE01000035.1"/>
</dbReference>
<name>A0A371QWE0_9CREN</name>
<dbReference type="SUPFAM" id="SSF52518">
    <property type="entry name" value="Thiamin diphosphate-binding fold (THDP-binding)"/>
    <property type="match status" value="1"/>
</dbReference>
<dbReference type="PANTHER" id="PTHR43380:SF1">
    <property type="entry name" value="2-OXOISOVALERATE DEHYDROGENASE SUBUNIT ALPHA, MITOCHONDRIAL"/>
    <property type="match status" value="1"/>
</dbReference>
<dbReference type="EMBL" id="NMUF01000014">
    <property type="protein sequence ID" value="RFA98660.1"/>
    <property type="molecule type" value="Genomic_DNA"/>
</dbReference>
<comment type="catalytic activity">
    <reaction evidence="4">
        <text>a 2-oxocarboxylate + 2 oxidized [2Fe-2S]-[ferredoxin] + CoA = an acyl-CoA + 2 reduced [2Fe-2S]-[ferredoxin] + CO2 + H(+)</text>
        <dbReference type="Rhea" id="RHEA:42316"/>
        <dbReference type="Rhea" id="RHEA-COMP:10000"/>
        <dbReference type="Rhea" id="RHEA-COMP:10001"/>
        <dbReference type="ChEBI" id="CHEBI:15378"/>
        <dbReference type="ChEBI" id="CHEBI:16526"/>
        <dbReference type="ChEBI" id="CHEBI:33737"/>
        <dbReference type="ChEBI" id="CHEBI:33738"/>
        <dbReference type="ChEBI" id="CHEBI:35179"/>
        <dbReference type="ChEBI" id="CHEBI:57287"/>
        <dbReference type="ChEBI" id="CHEBI:58342"/>
        <dbReference type="EC" id="1.2.7.11"/>
    </reaction>
</comment>
<dbReference type="GO" id="GO:0009083">
    <property type="term" value="P:branched-chain amino acid catabolic process"/>
    <property type="evidence" value="ECO:0007669"/>
    <property type="project" value="TreeGrafter"/>
</dbReference>
<keyword evidence="3" id="KW-0560">Oxidoreductase</keyword>
<dbReference type="InterPro" id="IPR050771">
    <property type="entry name" value="Alpha-ketoacid_DH_E1_comp"/>
</dbReference>
<evidence type="ECO:0000313" key="9">
    <source>
        <dbReference type="Proteomes" id="UP000257123"/>
    </source>
</evidence>
<evidence type="ECO:0000256" key="2">
    <source>
        <dbReference type="ARBA" id="ARBA00012691"/>
    </source>
</evidence>
<dbReference type="InterPro" id="IPR029061">
    <property type="entry name" value="THDP-binding"/>
</dbReference>
<dbReference type="Pfam" id="PF00676">
    <property type="entry name" value="E1_dh"/>
    <property type="match status" value="1"/>
</dbReference>
<dbReference type="GO" id="GO:0016624">
    <property type="term" value="F:oxidoreductase activity, acting on the aldehyde or oxo group of donors, disulfide as acceptor"/>
    <property type="evidence" value="ECO:0007669"/>
    <property type="project" value="InterPro"/>
</dbReference>
<dbReference type="Proteomes" id="UP000256877">
    <property type="component" value="Unassembled WGS sequence"/>
</dbReference>
<accession>A0A371QWE0</accession>
<dbReference type="AlphaFoldDB" id="A0A371QWE0"/>
<dbReference type="Proteomes" id="UP000257123">
    <property type="component" value="Unassembled WGS sequence"/>
</dbReference>
<evidence type="ECO:0000313" key="6">
    <source>
        <dbReference type="EMBL" id="RFA94545.1"/>
    </source>
</evidence>
<dbReference type="EC" id="1.2.7.11" evidence="2"/>
<reference evidence="8 9" key="1">
    <citation type="submission" date="2017-07" db="EMBL/GenBank/DDBJ databases">
        <title>Draft genome sequence of aerobic hyperthermophilic archaea, Pyrobaculum aerophilum YKB31 and YKB32.</title>
        <authorList>
            <person name="Mochizuki T."/>
            <person name="Berliner A.J."/>
            <person name="Yoshida-Takashima Y."/>
            <person name="Takaki Y."/>
            <person name="Nunoura T."/>
            <person name="Takai K."/>
        </authorList>
    </citation>
    <scope>NUCLEOTIDE SEQUENCE [LARGE SCALE GENOMIC DNA]</scope>
    <source>
        <strain evidence="6 9">YKB31</strain>
        <strain evidence="7 8">YKB32</strain>
    </source>
</reference>
<keyword evidence="6" id="KW-0670">Pyruvate</keyword>
<dbReference type="CDD" id="cd02000">
    <property type="entry name" value="TPP_E1_PDC_ADC_BCADC"/>
    <property type="match status" value="1"/>
</dbReference>
<evidence type="ECO:0000256" key="4">
    <source>
        <dbReference type="ARBA" id="ARBA00048893"/>
    </source>
</evidence>
<dbReference type="GO" id="GO:0019164">
    <property type="term" value="F:pyruvate synthase activity"/>
    <property type="evidence" value="ECO:0007669"/>
    <property type="project" value="UniProtKB-ARBA"/>
</dbReference>
<feature type="domain" description="Dehydrogenase E1 component" evidence="5">
    <location>
        <begin position="50"/>
        <end position="347"/>
    </location>
</feature>
<evidence type="ECO:0000256" key="1">
    <source>
        <dbReference type="ARBA" id="ARBA00011631"/>
    </source>
</evidence>
<dbReference type="OrthoDB" id="25266at2157"/>
<dbReference type="Gene3D" id="3.40.50.970">
    <property type="match status" value="1"/>
</dbReference>
<dbReference type="GO" id="GO:0018491">
    <property type="term" value="F:2-oxobutyrate synthase activity"/>
    <property type="evidence" value="ECO:0007669"/>
    <property type="project" value="UniProtKB-ARBA"/>
</dbReference>
<evidence type="ECO:0000259" key="5">
    <source>
        <dbReference type="Pfam" id="PF00676"/>
    </source>
</evidence>